<proteinExistence type="predicted"/>
<keyword evidence="3" id="KW-1185">Reference proteome</keyword>
<name>A0A7U7GAL0_9GAMM</name>
<reference evidence="2 3" key="1">
    <citation type="journal article" date="2014" name="ISME J.">
        <title>Candidatus Competibacter-lineage genomes retrieved from metagenomes reveal functional metabolic diversity.</title>
        <authorList>
            <person name="McIlroy S.J."/>
            <person name="Albertsen M."/>
            <person name="Andresen E.K."/>
            <person name="Saunders A.M."/>
            <person name="Kristiansen R."/>
            <person name="Stokholm-Bjerregaard M."/>
            <person name="Nielsen K.L."/>
            <person name="Nielsen P.H."/>
        </authorList>
    </citation>
    <scope>NUCLEOTIDE SEQUENCE [LARGE SCALE GENOMIC DNA]</scope>
    <source>
        <strain evidence="2 3">Run_B_J11</strain>
    </source>
</reference>
<comment type="caution">
    <text evidence="2">The sequence shown here is derived from an EMBL/GenBank/DDBJ whole genome shotgun (WGS) entry which is preliminary data.</text>
</comment>
<gene>
    <name evidence="2" type="ORF">BN874_1580001</name>
</gene>
<dbReference type="CDD" id="cd00117">
    <property type="entry name" value="TFP"/>
    <property type="match status" value="1"/>
</dbReference>
<dbReference type="AlphaFoldDB" id="A0A7U7GAL0"/>
<evidence type="ECO:0000313" key="3">
    <source>
        <dbReference type="Proteomes" id="UP000019184"/>
    </source>
</evidence>
<keyword evidence="1" id="KW-0732">Signal</keyword>
<organism evidence="2 3">
    <name type="scientific">Candidatus Contendobacter odensis Run_B_J11</name>
    <dbReference type="NCBI Taxonomy" id="1400861"/>
    <lineage>
        <taxon>Bacteria</taxon>
        <taxon>Pseudomonadati</taxon>
        <taxon>Pseudomonadota</taxon>
        <taxon>Gammaproteobacteria</taxon>
        <taxon>Candidatus Competibacteraceae</taxon>
        <taxon>Candidatus Contendibacter</taxon>
    </lineage>
</organism>
<dbReference type="EMBL" id="CBTK010000066">
    <property type="protein sequence ID" value="CDH44213.1"/>
    <property type="molecule type" value="Genomic_DNA"/>
</dbReference>
<sequence length="146" mass="15955">MTGVQTCALPISPTAAGGAPPGGTAIRPGDAAKQDLQCHVCDPNAPPDLCELVTVQATCTYPNNFCVTIVENHQDGTKNVTRRCGNFADDTYMEWYHGTSDDDKCRERIDVEQHVDFKCTFTCEKANCNQSGGSLRPPEDALWREM</sequence>
<protein>
    <submittedName>
        <fullName evidence="2">Uncharacterized protein</fullName>
    </submittedName>
</protein>
<dbReference type="PROSITE" id="PS00983">
    <property type="entry name" value="LY6_UPAR"/>
    <property type="match status" value="1"/>
</dbReference>
<evidence type="ECO:0000256" key="1">
    <source>
        <dbReference type="ARBA" id="ARBA00022729"/>
    </source>
</evidence>
<dbReference type="InterPro" id="IPR018363">
    <property type="entry name" value="CD59_antigen_CS"/>
</dbReference>
<evidence type="ECO:0000313" key="2">
    <source>
        <dbReference type="EMBL" id="CDH44213.1"/>
    </source>
</evidence>
<accession>A0A7U7GAL0</accession>
<dbReference type="Proteomes" id="UP000019184">
    <property type="component" value="Unassembled WGS sequence"/>
</dbReference>